<dbReference type="Proteomes" id="UP000605846">
    <property type="component" value="Unassembled WGS sequence"/>
</dbReference>
<protein>
    <submittedName>
        <fullName evidence="2">Uncharacterized protein</fullName>
    </submittedName>
</protein>
<accession>A0A8H7BQI3</accession>
<organism evidence="2 3">
    <name type="scientific">Apophysomyces ossiformis</name>
    <dbReference type="NCBI Taxonomy" id="679940"/>
    <lineage>
        <taxon>Eukaryota</taxon>
        <taxon>Fungi</taxon>
        <taxon>Fungi incertae sedis</taxon>
        <taxon>Mucoromycota</taxon>
        <taxon>Mucoromycotina</taxon>
        <taxon>Mucoromycetes</taxon>
        <taxon>Mucorales</taxon>
        <taxon>Mucorineae</taxon>
        <taxon>Mucoraceae</taxon>
        <taxon>Apophysomyces</taxon>
    </lineage>
</organism>
<evidence type="ECO:0000256" key="1">
    <source>
        <dbReference type="SAM" id="MobiDB-lite"/>
    </source>
</evidence>
<name>A0A8H7BQI3_9FUNG</name>
<dbReference type="AlphaFoldDB" id="A0A8H7BQI3"/>
<dbReference type="OrthoDB" id="10567547at2759"/>
<sequence length="324" mass="36773">MRSGLYFHMSGAAQQYNDIPMEEKALDDENAMSRLRPSGVEQNIPPVWFIQADEDESTQPLEETSRQLTKIRSRSVELPRLKSTEKLKTSGGFRTHFVNGELHVRHPAGTSKRPGIARRSHSFNPSLIGTRSITRSVSSFSLYDKFAGERFDVRRPRTTSNNTGGREKGGNTHKKNHHGDKASEEISTNPSEEASEERVDQPQASTGKAMFMFLKAFIGSGVLFLPKALVFLHVMDHVTNYSFNDKVLPWRLGAFGCAPGLRWMHLPLCLLATSHNTAGHWRLLWGHRGCALWRKSSFCRPVLYSHIPDWFCLLLLYIYIREFG</sequence>
<evidence type="ECO:0000313" key="3">
    <source>
        <dbReference type="Proteomes" id="UP000605846"/>
    </source>
</evidence>
<keyword evidence="3" id="KW-1185">Reference proteome</keyword>
<evidence type="ECO:0000313" key="2">
    <source>
        <dbReference type="EMBL" id="KAF7728172.1"/>
    </source>
</evidence>
<reference evidence="2" key="1">
    <citation type="submission" date="2020-01" db="EMBL/GenBank/DDBJ databases">
        <title>Genome Sequencing of Three Apophysomyces-Like Fungal Strains Confirms a Novel Fungal Genus in the Mucoromycota with divergent Burkholderia-like Endosymbiotic Bacteria.</title>
        <authorList>
            <person name="Stajich J.E."/>
            <person name="Macias A.M."/>
            <person name="Carter-House D."/>
            <person name="Lovett B."/>
            <person name="Kasson L.R."/>
            <person name="Berry K."/>
            <person name="Grigoriev I."/>
            <person name="Chang Y."/>
            <person name="Spatafora J."/>
            <person name="Kasson M.T."/>
        </authorList>
    </citation>
    <scope>NUCLEOTIDE SEQUENCE</scope>
    <source>
        <strain evidence="2">NRRL A-21654</strain>
    </source>
</reference>
<proteinExistence type="predicted"/>
<comment type="caution">
    <text evidence="2">The sequence shown here is derived from an EMBL/GenBank/DDBJ whole genome shotgun (WGS) entry which is preliminary data.</text>
</comment>
<feature type="region of interest" description="Disordered" evidence="1">
    <location>
        <begin position="153"/>
        <end position="201"/>
    </location>
</feature>
<gene>
    <name evidence="2" type="ORF">EC973_006566</name>
</gene>
<dbReference type="EMBL" id="JABAYA010000042">
    <property type="protein sequence ID" value="KAF7728172.1"/>
    <property type="molecule type" value="Genomic_DNA"/>
</dbReference>